<dbReference type="InParanoid" id="G4YFM8"/>
<dbReference type="KEGG" id="psoj:PHYSODRAFT_450123"/>
<evidence type="ECO:0000259" key="6">
    <source>
        <dbReference type="Pfam" id="PF22544"/>
    </source>
</evidence>
<dbReference type="PANTHER" id="PTHR23053">
    <property type="entry name" value="DLEC1 DELETED IN LUNG AND ESOPHAGEAL CANCER 1"/>
    <property type="match status" value="1"/>
</dbReference>
<keyword evidence="3" id="KW-0963">Cytoplasm</keyword>
<comment type="subcellular location">
    <subcellularLocation>
        <location evidence="1">Cell projection</location>
        <location evidence="1">Cilium</location>
    </subcellularLocation>
    <subcellularLocation>
        <location evidence="2">Cytoplasm</location>
    </subcellularLocation>
</comment>
<evidence type="ECO:0000256" key="4">
    <source>
        <dbReference type="ARBA" id="ARBA00023069"/>
    </source>
</evidence>
<feature type="domain" description="HYDIN/VesB/CFA65-like Ig-like" evidence="6">
    <location>
        <begin position="162"/>
        <end position="225"/>
    </location>
</feature>
<reference evidence="7 8" key="1">
    <citation type="journal article" date="2006" name="Science">
        <title>Phytophthora genome sequences uncover evolutionary origins and mechanisms of pathogenesis.</title>
        <authorList>
            <person name="Tyler B.M."/>
            <person name="Tripathy S."/>
            <person name="Zhang X."/>
            <person name="Dehal P."/>
            <person name="Jiang R.H."/>
            <person name="Aerts A."/>
            <person name="Arredondo F.D."/>
            <person name="Baxter L."/>
            <person name="Bensasson D."/>
            <person name="Beynon J.L."/>
            <person name="Chapman J."/>
            <person name="Damasceno C.M."/>
            <person name="Dorrance A.E."/>
            <person name="Dou D."/>
            <person name="Dickerman A.W."/>
            <person name="Dubchak I.L."/>
            <person name="Garbelotto M."/>
            <person name="Gijzen M."/>
            <person name="Gordon S.G."/>
            <person name="Govers F."/>
            <person name="Grunwald N.J."/>
            <person name="Huang W."/>
            <person name="Ivors K.L."/>
            <person name="Jones R.W."/>
            <person name="Kamoun S."/>
            <person name="Krampis K."/>
            <person name="Lamour K.H."/>
            <person name="Lee M.K."/>
            <person name="McDonald W.H."/>
            <person name="Medina M."/>
            <person name="Meijer H.J."/>
            <person name="Nordberg E.K."/>
            <person name="Maclean D.J."/>
            <person name="Ospina-Giraldo M.D."/>
            <person name="Morris P.F."/>
            <person name="Phuntumart V."/>
            <person name="Putnam N.H."/>
            <person name="Rash S."/>
            <person name="Rose J.K."/>
            <person name="Sakihama Y."/>
            <person name="Salamov A.A."/>
            <person name="Savidor A."/>
            <person name="Scheuring C.F."/>
            <person name="Smith B.M."/>
            <person name="Sobral B.W."/>
            <person name="Terry A."/>
            <person name="Torto-Alalibo T.A."/>
            <person name="Win J."/>
            <person name="Xu Z."/>
            <person name="Zhang H."/>
            <person name="Grigoriev I.V."/>
            <person name="Rokhsar D.S."/>
            <person name="Boore J.L."/>
        </authorList>
    </citation>
    <scope>NUCLEOTIDE SEQUENCE [LARGE SCALE GENOMIC DNA]</scope>
    <source>
        <strain evidence="7 8">P6497</strain>
    </source>
</reference>
<dbReference type="GO" id="GO:0003341">
    <property type="term" value="P:cilium movement"/>
    <property type="evidence" value="ECO:0007669"/>
    <property type="project" value="TreeGrafter"/>
</dbReference>
<dbReference type="RefSeq" id="XP_009514658.1">
    <property type="nucleotide sequence ID" value="XM_009516363.1"/>
</dbReference>
<gene>
    <name evidence="7" type="ORF">PHYSODRAFT_450123</name>
</gene>
<accession>G4YFM8</accession>
<dbReference type="Gene3D" id="2.60.40.10">
    <property type="entry name" value="Immunoglobulins"/>
    <property type="match status" value="1"/>
</dbReference>
<keyword evidence="5" id="KW-0966">Cell projection</keyword>
<dbReference type="AlphaFoldDB" id="G4YFM8"/>
<dbReference type="PANTHER" id="PTHR23053:SF0">
    <property type="entry name" value="HYDROCEPHALUS-INDUCING PROTEIN HOMOLOG"/>
    <property type="match status" value="1"/>
</dbReference>
<dbReference type="OMA" id="PYFRIIC"/>
<dbReference type="SMR" id="G4YFM8"/>
<feature type="non-terminal residue" evidence="7">
    <location>
        <position position="235"/>
    </location>
</feature>
<evidence type="ECO:0000313" key="8">
    <source>
        <dbReference type="Proteomes" id="UP000002640"/>
    </source>
</evidence>
<evidence type="ECO:0000256" key="1">
    <source>
        <dbReference type="ARBA" id="ARBA00004138"/>
    </source>
</evidence>
<dbReference type="EMBL" id="JH159151">
    <property type="protein sequence ID" value="EGZ27383.1"/>
    <property type="molecule type" value="Genomic_DNA"/>
</dbReference>
<feature type="non-terminal residue" evidence="7">
    <location>
        <position position="1"/>
    </location>
</feature>
<keyword evidence="4" id="KW-0969">Cilium</keyword>
<dbReference type="InterPro" id="IPR053879">
    <property type="entry name" value="HYDIN_VesB_CFA65-like_Ig"/>
</dbReference>
<dbReference type="GO" id="GO:0005930">
    <property type="term" value="C:axoneme"/>
    <property type="evidence" value="ECO:0007669"/>
    <property type="project" value="TreeGrafter"/>
</dbReference>
<dbReference type="Proteomes" id="UP000002640">
    <property type="component" value="Unassembled WGS sequence"/>
</dbReference>
<evidence type="ECO:0000256" key="2">
    <source>
        <dbReference type="ARBA" id="ARBA00004496"/>
    </source>
</evidence>
<sequence>KPSEILTAFSAAKAHAAKHATSRIVELVNAEDHTARVSSTVPLHQPLFEPTPAEVWIDEYTPFQLLTIKLRFRNCDTVVRRLKIEPPRSPVFRVRPWDAGSREKAAGKADPRVDGKVAAGMEIAFALDFMPQEVTDYAIDLVCCTERERFLLPVRVRGRFAALDLPDELEFGVCPVKMPTTRVLTVRNVGTRGSSFAFQTSEHFRVTPPSATLAQGAAVQIELVLVPPDLESGRG</sequence>
<dbReference type="Pfam" id="PF22544">
    <property type="entry name" value="HYDIN_VesB_CFA65-like_Ig"/>
    <property type="match status" value="1"/>
</dbReference>
<name>G4YFM8_PHYSP</name>
<protein>
    <recommendedName>
        <fullName evidence="6">HYDIN/VesB/CFA65-like Ig-like domain-containing protein</fullName>
    </recommendedName>
</protein>
<dbReference type="GO" id="GO:1904158">
    <property type="term" value="P:axonemal central apparatus assembly"/>
    <property type="evidence" value="ECO:0007669"/>
    <property type="project" value="TreeGrafter"/>
</dbReference>
<organism evidence="7 8">
    <name type="scientific">Phytophthora sojae (strain P6497)</name>
    <name type="common">Soybean stem and root rot agent</name>
    <name type="synonym">Phytophthora megasperma f. sp. glycines</name>
    <dbReference type="NCBI Taxonomy" id="1094619"/>
    <lineage>
        <taxon>Eukaryota</taxon>
        <taxon>Sar</taxon>
        <taxon>Stramenopiles</taxon>
        <taxon>Oomycota</taxon>
        <taxon>Peronosporomycetes</taxon>
        <taxon>Peronosporales</taxon>
        <taxon>Peronosporaceae</taxon>
        <taxon>Phytophthora</taxon>
    </lineage>
</organism>
<evidence type="ECO:0000256" key="5">
    <source>
        <dbReference type="ARBA" id="ARBA00023273"/>
    </source>
</evidence>
<evidence type="ECO:0000256" key="3">
    <source>
        <dbReference type="ARBA" id="ARBA00022490"/>
    </source>
</evidence>
<dbReference type="InterPro" id="IPR013783">
    <property type="entry name" value="Ig-like_fold"/>
</dbReference>
<dbReference type="InterPro" id="IPR033305">
    <property type="entry name" value="Hydin-like"/>
</dbReference>
<keyword evidence="8" id="KW-1185">Reference proteome</keyword>
<evidence type="ECO:0000313" key="7">
    <source>
        <dbReference type="EMBL" id="EGZ27383.1"/>
    </source>
</evidence>
<proteinExistence type="predicted"/>
<dbReference type="STRING" id="1094619.G4YFM8"/>
<dbReference type="GeneID" id="20652915"/>